<reference evidence="2 3" key="1">
    <citation type="journal article" date="2019" name="Commun. Biol.">
        <title>The bagworm genome reveals a unique fibroin gene that provides high tensile strength.</title>
        <authorList>
            <person name="Kono N."/>
            <person name="Nakamura H."/>
            <person name="Ohtoshi R."/>
            <person name="Tomita M."/>
            <person name="Numata K."/>
            <person name="Arakawa K."/>
        </authorList>
    </citation>
    <scope>NUCLEOTIDE SEQUENCE [LARGE SCALE GENOMIC DNA]</scope>
</reference>
<comment type="caution">
    <text evidence="2">The sequence shown here is derived from an EMBL/GenBank/DDBJ whole genome shotgun (WGS) entry which is preliminary data.</text>
</comment>
<keyword evidence="3" id="KW-1185">Reference proteome</keyword>
<keyword evidence="1" id="KW-0472">Membrane</keyword>
<evidence type="ECO:0000313" key="3">
    <source>
        <dbReference type="Proteomes" id="UP000299102"/>
    </source>
</evidence>
<protein>
    <submittedName>
        <fullName evidence="2">Uncharacterized protein</fullName>
    </submittedName>
</protein>
<dbReference type="EMBL" id="BGZK01000792">
    <property type="protein sequence ID" value="GBP60654.1"/>
    <property type="molecule type" value="Genomic_DNA"/>
</dbReference>
<evidence type="ECO:0000256" key="1">
    <source>
        <dbReference type="SAM" id="Phobius"/>
    </source>
</evidence>
<name>A0A4C1XE04_EUMVA</name>
<keyword evidence="1" id="KW-0812">Transmembrane</keyword>
<feature type="transmembrane region" description="Helical" evidence="1">
    <location>
        <begin position="77"/>
        <end position="96"/>
    </location>
</feature>
<keyword evidence="1" id="KW-1133">Transmembrane helix</keyword>
<accession>A0A4C1XE04</accession>
<dbReference type="Proteomes" id="UP000299102">
    <property type="component" value="Unassembled WGS sequence"/>
</dbReference>
<organism evidence="2 3">
    <name type="scientific">Eumeta variegata</name>
    <name type="common">Bagworm moth</name>
    <name type="synonym">Eumeta japonica</name>
    <dbReference type="NCBI Taxonomy" id="151549"/>
    <lineage>
        <taxon>Eukaryota</taxon>
        <taxon>Metazoa</taxon>
        <taxon>Ecdysozoa</taxon>
        <taxon>Arthropoda</taxon>
        <taxon>Hexapoda</taxon>
        <taxon>Insecta</taxon>
        <taxon>Pterygota</taxon>
        <taxon>Neoptera</taxon>
        <taxon>Endopterygota</taxon>
        <taxon>Lepidoptera</taxon>
        <taxon>Glossata</taxon>
        <taxon>Ditrysia</taxon>
        <taxon>Tineoidea</taxon>
        <taxon>Psychidae</taxon>
        <taxon>Oiketicinae</taxon>
        <taxon>Eumeta</taxon>
    </lineage>
</organism>
<gene>
    <name evidence="2" type="ORF">EVAR_88382_1</name>
</gene>
<evidence type="ECO:0000313" key="2">
    <source>
        <dbReference type="EMBL" id="GBP60654.1"/>
    </source>
</evidence>
<sequence>MRRRSLKRLPGGRDKADAAISIPNIWPYLRLAGRGAPAKTCVYLFACTFVVEIPADIRDDGHDEMERLEICDQTVGVARVVVIWSSILCSFLVFVVKDP</sequence>
<proteinExistence type="predicted"/>
<dbReference type="AlphaFoldDB" id="A0A4C1XE04"/>